<dbReference type="EMBL" id="FPKS01000010">
    <property type="protein sequence ID" value="SFZ75613.1"/>
    <property type="molecule type" value="Genomic_DNA"/>
</dbReference>
<dbReference type="SUPFAM" id="SSF52540">
    <property type="entry name" value="P-loop containing nucleoside triphosphate hydrolases"/>
    <property type="match status" value="1"/>
</dbReference>
<dbReference type="STRING" id="1122154.SAMN02746068_01663"/>
<keyword evidence="4" id="KW-0547">Nucleotide-binding</keyword>
<keyword evidence="3" id="KW-1003">Cell membrane</keyword>
<dbReference type="OrthoDB" id="1679618at2"/>
<dbReference type="InterPro" id="IPR017871">
    <property type="entry name" value="ABC_transporter-like_CS"/>
</dbReference>
<comment type="subcellular location">
    <subcellularLocation>
        <location evidence="1">Cell membrane</location>
        <topology evidence="1">Peripheral membrane protein</topology>
    </subcellularLocation>
</comment>
<dbReference type="PROSITE" id="PS50893">
    <property type="entry name" value="ABC_TRANSPORTER_2"/>
    <property type="match status" value="1"/>
</dbReference>
<gene>
    <name evidence="8" type="ORF">SAMN02746068_01663</name>
</gene>
<evidence type="ECO:0000256" key="6">
    <source>
        <dbReference type="ARBA" id="ARBA00023136"/>
    </source>
</evidence>
<accession>A0A1K2HG06</accession>
<name>A0A1K2HG06_9LACT</name>
<dbReference type="SMART" id="SM00382">
    <property type="entry name" value="AAA"/>
    <property type="match status" value="1"/>
</dbReference>
<dbReference type="Pfam" id="PF00005">
    <property type="entry name" value="ABC_tran"/>
    <property type="match status" value="1"/>
</dbReference>
<evidence type="ECO:0000256" key="2">
    <source>
        <dbReference type="ARBA" id="ARBA00022448"/>
    </source>
</evidence>
<dbReference type="GO" id="GO:0015424">
    <property type="term" value="F:ABC-type amino acid transporter activity"/>
    <property type="evidence" value="ECO:0007669"/>
    <property type="project" value="InterPro"/>
</dbReference>
<dbReference type="InterPro" id="IPR030679">
    <property type="entry name" value="ABC_ATPase_HisP-typ"/>
</dbReference>
<organism evidence="8 9">
    <name type="scientific">Pseudolactococcus chungangensis CAU 28 = DSM 22330</name>
    <dbReference type="NCBI Taxonomy" id="1122154"/>
    <lineage>
        <taxon>Bacteria</taxon>
        <taxon>Bacillati</taxon>
        <taxon>Bacillota</taxon>
        <taxon>Bacilli</taxon>
        <taxon>Lactobacillales</taxon>
        <taxon>Streptococcaceae</taxon>
        <taxon>Pseudolactococcus</taxon>
    </lineage>
</organism>
<evidence type="ECO:0000256" key="5">
    <source>
        <dbReference type="ARBA" id="ARBA00022840"/>
    </source>
</evidence>
<dbReference type="PIRSF" id="PIRSF039085">
    <property type="entry name" value="ABC_ATPase_HisP"/>
    <property type="match status" value="1"/>
</dbReference>
<dbReference type="PROSITE" id="PS00211">
    <property type="entry name" value="ABC_TRANSPORTER_1"/>
    <property type="match status" value="1"/>
</dbReference>
<evidence type="ECO:0000256" key="1">
    <source>
        <dbReference type="ARBA" id="ARBA00004202"/>
    </source>
</evidence>
<dbReference type="InterPro" id="IPR003439">
    <property type="entry name" value="ABC_transporter-like_ATP-bd"/>
</dbReference>
<dbReference type="PANTHER" id="PTHR43166">
    <property type="entry name" value="AMINO ACID IMPORT ATP-BINDING PROTEIN"/>
    <property type="match status" value="1"/>
</dbReference>
<dbReference type="RefSeq" id="WP_031366801.1">
    <property type="nucleotide sequence ID" value="NZ_FPKS01000010.1"/>
</dbReference>
<dbReference type="PANTHER" id="PTHR43166:SF35">
    <property type="entry name" value="L-CYSTINE IMPORT ATP-BINDING PROTEIN TCYN"/>
    <property type="match status" value="1"/>
</dbReference>
<dbReference type="GO" id="GO:0005886">
    <property type="term" value="C:plasma membrane"/>
    <property type="evidence" value="ECO:0007669"/>
    <property type="project" value="UniProtKB-SubCell"/>
</dbReference>
<keyword evidence="5 8" id="KW-0067">ATP-binding</keyword>
<dbReference type="Proteomes" id="UP000185655">
    <property type="component" value="Unassembled WGS sequence"/>
</dbReference>
<evidence type="ECO:0000313" key="9">
    <source>
        <dbReference type="Proteomes" id="UP000185655"/>
    </source>
</evidence>
<feature type="domain" description="ABC transporter" evidence="7">
    <location>
        <begin position="2"/>
        <end position="239"/>
    </location>
</feature>
<evidence type="ECO:0000313" key="8">
    <source>
        <dbReference type="EMBL" id="SFZ75613.1"/>
    </source>
</evidence>
<proteinExistence type="predicted"/>
<dbReference type="InterPro" id="IPR003593">
    <property type="entry name" value="AAA+_ATPase"/>
</dbReference>
<reference evidence="8 9" key="1">
    <citation type="submission" date="2016-11" db="EMBL/GenBank/DDBJ databases">
        <authorList>
            <person name="Jaros S."/>
            <person name="Januszkiewicz K."/>
            <person name="Wedrychowicz H."/>
        </authorList>
    </citation>
    <scope>NUCLEOTIDE SEQUENCE [LARGE SCALE GENOMIC DNA]</scope>
    <source>
        <strain evidence="8 9">DSM 22330</strain>
    </source>
</reference>
<dbReference type="Gene3D" id="3.40.50.300">
    <property type="entry name" value="P-loop containing nucleotide triphosphate hydrolases"/>
    <property type="match status" value="1"/>
</dbReference>
<dbReference type="GO" id="GO:0005524">
    <property type="term" value="F:ATP binding"/>
    <property type="evidence" value="ECO:0007669"/>
    <property type="project" value="UniProtKB-KW"/>
</dbReference>
<dbReference type="InterPro" id="IPR050086">
    <property type="entry name" value="MetN_ABC_transporter-like"/>
</dbReference>
<evidence type="ECO:0000256" key="3">
    <source>
        <dbReference type="ARBA" id="ARBA00022475"/>
    </source>
</evidence>
<dbReference type="AlphaFoldDB" id="A0A1K2HG06"/>
<sequence length="245" mass="27188">MMTATNVHKRFGKHEVLKGVDLRVEPGQVICILGPSGSGKTTFLRCLNFLESADQGELTVDGQTVNFNKVNQKDRLAIRRKTAMVFQNYALFANKTAKENIMLPLMSAQKMSKSESEKRALEGLEKVSLLERADFYPSQLSGGQQQRIGIARALAINPDVILFDEPTSALDPELVGQVLGLMKDIARSGVTMVVVTHEMQFAYEVSDQVIFMEGGVVVEQGTPEALFYHPKKSRTKAFLSRYMNA</sequence>
<protein>
    <submittedName>
        <fullName evidence="8">L-cystine transport system ATP-binding protein</fullName>
    </submittedName>
</protein>
<dbReference type="CDD" id="cd03262">
    <property type="entry name" value="ABC_HisP_GlnQ"/>
    <property type="match status" value="1"/>
</dbReference>
<keyword evidence="6" id="KW-0472">Membrane</keyword>
<dbReference type="GO" id="GO:0016887">
    <property type="term" value="F:ATP hydrolysis activity"/>
    <property type="evidence" value="ECO:0007669"/>
    <property type="project" value="InterPro"/>
</dbReference>
<evidence type="ECO:0000256" key="4">
    <source>
        <dbReference type="ARBA" id="ARBA00022741"/>
    </source>
</evidence>
<dbReference type="InterPro" id="IPR027417">
    <property type="entry name" value="P-loop_NTPase"/>
</dbReference>
<keyword evidence="2" id="KW-0813">Transport</keyword>
<evidence type="ECO:0000259" key="7">
    <source>
        <dbReference type="PROSITE" id="PS50893"/>
    </source>
</evidence>